<feature type="signal peptide" evidence="1">
    <location>
        <begin position="1"/>
        <end position="25"/>
    </location>
</feature>
<gene>
    <name evidence="2" type="ORF">SAMN05660866_02351</name>
</gene>
<keyword evidence="3" id="KW-1185">Reference proteome</keyword>
<evidence type="ECO:0000313" key="2">
    <source>
        <dbReference type="EMBL" id="SKB61143.1"/>
    </source>
</evidence>
<dbReference type="AlphaFoldDB" id="A0A1T5CPA2"/>
<dbReference type="Proteomes" id="UP000190339">
    <property type="component" value="Unassembled WGS sequence"/>
</dbReference>
<proteinExistence type="predicted"/>
<accession>A0A1T5CPA2</accession>
<reference evidence="3" key="1">
    <citation type="submission" date="2017-02" db="EMBL/GenBank/DDBJ databases">
        <authorList>
            <person name="Varghese N."/>
            <person name="Submissions S."/>
        </authorList>
    </citation>
    <scope>NUCLEOTIDE SEQUENCE [LARGE SCALE GENOMIC DNA]</scope>
    <source>
        <strain evidence="3">DSM 23546</strain>
    </source>
</reference>
<evidence type="ECO:0008006" key="4">
    <source>
        <dbReference type="Google" id="ProtNLM"/>
    </source>
</evidence>
<sequence>MKTKRNKSMKSILKLILLTTCIVLVVSCSTESISDLSEGDLTSVELKSGKKVERPISIVLEGIDDLDGIGGTFTGRMTHLGKIHGTVGAGTFLPNGDGTFTFTSTEDDVVIAANGDQLFSRSSLIFVPVSATSFTYTGTISFVGGTGRFTGVPEENGGSMQIDNGVYTIIGPNDIGGFQGTTSHTGAGTIIY</sequence>
<dbReference type="OrthoDB" id="1445626at2"/>
<evidence type="ECO:0000256" key="1">
    <source>
        <dbReference type="SAM" id="SignalP"/>
    </source>
</evidence>
<dbReference type="RefSeq" id="WP_079512804.1">
    <property type="nucleotide sequence ID" value="NZ_FUYL01000007.1"/>
</dbReference>
<dbReference type="EMBL" id="FUYL01000007">
    <property type="protein sequence ID" value="SKB61143.1"/>
    <property type="molecule type" value="Genomic_DNA"/>
</dbReference>
<evidence type="ECO:0000313" key="3">
    <source>
        <dbReference type="Proteomes" id="UP000190339"/>
    </source>
</evidence>
<dbReference type="PROSITE" id="PS51257">
    <property type="entry name" value="PROKAR_LIPOPROTEIN"/>
    <property type="match status" value="1"/>
</dbReference>
<organism evidence="2 3">
    <name type="scientific">Maribacter arcticus</name>
    <dbReference type="NCBI Taxonomy" id="561365"/>
    <lineage>
        <taxon>Bacteria</taxon>
        <taxon>Pseudomonadati</taxon>
        <taxon>Bacteroidota</taxon>
        <taxon>Flavobacteriia</taxon>
        <taxon>Flavobacteriales</taxon>
        <taxon>Flavobacteriaceae</taxon>
        <taxon>Maribacter</taxon>
    </lineage>
</organism>
<feature type="chain" id="PRO_5010589935" description="Transferrin-binding protein B C-lobe/N-lobe beta barrel domain-containing protein" evidence="1">
    <location>
        <begin position="26"/>
        <end position="192"/>
    </location>
</feature>
<keyword evidence="1" id="KW-0732">Signal</keyword>
<protein>
    <recommendedName>
        <fullName evidence="4">Transferrin-binding protein B C-lobe/N-lobe beta barrel domain-containing protein</fullName>
    </recommendedName>
</protein>
<name>A0A1T5CPA2_9FLAO</name>